<reference evidence="2" key="1">
    <citation type="submission" date="2019-04" db="EMBL/GenBank/DDBJ databases">
        <title>Genome sequencing of Clostridium botulinum Groups I-IV and Clostridium butyricum.</title>
        <authorList>
            <person name="Brunt J."/>
            <person name="Van Vliet A.H.M."/>
            <person name="Stringer S.C."/>
            <person name="Carter A.T."/>
            <person name="Peck M.W."/>
        </authorList>
    </citation>
    <scope>NUCLEOTIDE SEQUENCE</scope>
    <source>
        <strain evidence="2">IFR 15/031</strain>
    </source>
</reference>
<comment type="caution">
    <text evidence="2">The sequence shown here is derived from an EMBL/GenBank/DDBJ whole genome shotgun (WGS) entry which is preliminary data.</text>
</comment>
<dbReference type="AlphaFoldDB" id="A0A6G4EDD3"/>
<sequence>MKPRIFISSTYYDLKYIRNNIERFIIQYGFEPVLFESGNVYFQPNKDLDMSCYNEVKQCHMMILLIGGRYGAPASEDNNQDYISNYEKNYISITRKEFREANESKIPIFIFIDKNVQAEYYTYIKNKDLYRQLVENDKFEFAHVDDIHVFEFIEEVKNIAFYAFEKYEDIEKYLINQWSSMFYEYLISLKEKNEANKILNTVSDLQNVSEKINDMVDSIGKKILDDSGEYENIIKTQNEKQIQFYSNKIVEKLFGENLIWSIEENTNTFEIAEILVDNLFDYEYPVLSDDKSEKIDLVRFWDKEYEEKIYENVIKKLKKFDSKLDISKNSIIEVLNTYLSKIKCTFNVNGSKEYFKAILEKEINDYLCIPF</sequence>
<dbReference type="RefSeq" id="WP_061319501.1">
    <property type="nucleotide sequence ID" value="NZ_CP013849.1"/>
</dbReference>
<dbReference type="Pfam" id="PF13271">
    <property type="entry name" value="DUF4062"/>
    <property type="match status" value="1"/>
</dbReference>
<dbReference type="InterPro" id="IPR025139">
    <property type="entry name" value="DUF4062"/>
</dbReference>
<accession>A0A6G4EDD3</accession>
<gene>
    <name evidence="2" type="ORF">FC962_04580</name>
</gene>
<proteinExistence type="predicted"/>
<feature type="domain" description="DUF4062" evidence="1">
    <location>
        <begin position="4"/>
        <end position="101"/>
    </location>
</feature>
<organism evidence="2">
    <name type="scientific">Clostridium botulinum</name>
    <dbReference type="NCBI Taxonomy" id="1491"/>
    <lineage>
        <taxon>Bacteria</taxon>
        <taxon>Bacillati</taxon>
        <taxon>Bacillota</taxon>
        <taxon>Clostridia</taxon>
        <taxon>Eubacteriales</taxon>
        <taxon>Clostridiaceae</taxon>
        <taxon>Clostridium</taxon>
    </lineage>
</organism>
<evidence type="ECO:0000313" key="2">
    <source>
        <dbReference type="EMBL" id="NFH61185.1"/>
    </source>
</evidence>
<protein>
    <submittedName>
        <fullName evidence="2">DUF4062 domain-containing protein</fullName>
    </submittedName>
</protein>
<evidence type="ECO:0000259" key="1">
    <source>
        <dbReference type="Pfam" id="PF13271"/>
    </source>
</evidence>
<dbReference type="EMBL" id="SWRL01000002">
    <property type="protein sequence ID" value="NFH61185.1"/>
    <property type="molecule type" value="Genomic_DNA"/>
</dbReference>
<name>A0A6G4EDD3_CLOBO</name>